<dbReference type="Proteomes" id="UP000008983">
    <property type="component" value="Unassembled WGS sequence"/>
</dbReference>
<proteinExistence type="predicted"/>
<evidence type="ECO:0000313" key="3">
    <source>
        <dbReference type="Proteomes" id="UP000008983"/>
    </source>
</evidence>
<keyword evidence="3" id="KW-1185">Reference proteome</keyword>
<dbReference type="InParanoid" id="G0QM43"/>
<protein>
    <recommendedName>
        <fullName evidence="4">Transmembrane protein</fullName>
    </recommendedName>
</protein>
<organism evidence="2 3">
    <name type="scientific">Ichthyophthirius multifiliis</name>
    <name type="common">White spot disease agent</name>
    <name type="synonym">Ich</name>
    <dbReference type="NCBI Taxonomy" id="5932"/>
    <lineage>
        <taxon>Eukaryota</taxon>
        <taxon>Sar</taxon>
        <taxon>Alveolata</taxon>
        <taxon>Ciliophora</taxon>
        <taxon>Intramacronucleata</taxon>
        <taxon>Oligohymenophorea</taxon>
        <taxon>Hymenostomatida</taxon>
        <taxon>Ophryoglenina</taxon>
        <taxon>Ichthyophthirius</taxon>
    </lineage>
</organism>
<dbReference type="AlphaFoldDB" id="G0QM43"/>
<keyword evidence="1" id="KW-0472">Membrane</keyword>
<sequence length="156" mass="19842">MIYFKSCNQYRFFNYQFHFTIINFTLLYLLKTIINLIFITKFLLTCYFLISYLNYWYFCLCQNIFYQINKMNFLNFWIDFQSCFQEFIIQNYLLNQQYFLNCFIFYQYFEFLLILLSQLFSIIYLYFTAQYSCLINQVFFQFLHFAQFFNYLIFYR</sequence>
<evidence type="ECO:0008006" key="4">
    <source>
        <dbReference type="Google" id="ProtNLM"/>
    </source>
</evidence>
<reference evidence="2 3" key="1">
    <citation type="submission" date="2011-07" db="EMBL/GenBank/DDBJ databases">
        <authorList>
            <person name="Coyne R."/>
            <person name="Brami D."/>
            <person name="Johnson J."/>
            <person name="Hostetler J."/>
            <person name="Hannick L."/>
            <person name="Clark T."/>
            <person name="Cassidy-Hanley D."/>
            <person name="Inman J."/>
        </authorList>
    </citation>
    <scope>NUCLEOTIDE SEQUENCE [LARGE SCALE GENOMIC DNA]</scope>
    <source>
        <strain evidence="2 3">G5</strain>
    </source>
</reference>
<accession>G0QM43</accession>
<feature type="transmembrane region" description="Helical" evidence="1">
    <location>
        <begin position="134"/>
        <end position="154"/>
    </location>
</feature>
<name>G0QM43_ICHMU</name>
<keyword evidence="1" id="KW-1133">Transmembrane helix</keyword>
<evidence type="ECO:0000256" key="1">
    <source>
        <dbReference type="SAM" id="Phobius"/>
    </source>
</evidence>
<feature type="transmembrane region" description="Helical" evidence="1">
    <location>
        <begin position="12"/>
        <end position="30"/>
    </location>
</feature>
<dbReference type="RefSeq" id="XP_004037697.1">
    <property type="nucleotide sequence ID" value="XM_004037649.1"/>
</dbReference>
<gene>
    <name evidence="2" type="ORF">IMG5_043400</name>
</gene>
<dbReference type="EMBL" id="GL983381">
    <property type="protein sequence ID" value="EGR33711.1"/>
    <property type="molecule type" value="Genomic_DNA"/>
</dbReference>
<dbReference type="GeneID" id="14909899"/>
<feature type="transmembrane region" description="Helical" evidence="1">
    <location>
        <begin position="36"/>
        <end position="60"/>
    </location>
</feature>
<evidence type="ECO:0000313" key="2">
    <source>
        <dbReference type="EMBL" id="EGR33711.1"/>
    </source>
</evidence>
<keyword evidence="1" id="KW-0812">Transmembrane</keyword>
<feature type="transmembrane region" description="Helical" evidence="1">
    <location>
        <begin position="105"/>
        <end position="127"/>
    </location>
</feature>